<dbReference type="SUPFAM" id="SSF89155">
    <property type="entry name" value="TorD-like"/>
    <property type="match status" value="1"/>
</dbReference>
<dbReference type="InterPro" id="IPR020945">
    <property type="entry name" value="DMSO/NO3_reduct_chaperone"/>
</dbReference>
<reference evidence="2 3" key="1">
    <citation type="submission" date="2017-01" db="EMBL/GenBank/DDBJ databases">
        <title>Genome sequencing of Arcobacter sp. LPB0137.</title>
        <authorList>
            <person name="Lee G.-W."/>
            <person name="Yi H."/>
        </authorList>
    </citation>
    <scope>NUCLEOTIDE SEQUENCE [LARGE SCALE GENOMIC DNA]</scope>
    <source>
        <strain evidence="2 3">LPB0137</strain>
    </source>
</reference>
<dbReference type="InterPro" id="IPR050289">
    <property type="entry name" value="TorD/DmsD_chaperones"/>
</dbReference>
<dbReference type="RefSeq" id="WP_076085531.1">
    <property type="nucleotide sequence ID" value="NZ_CP019070.1"/>
</dbReference>
<evidence type="ECO:0000313" key="3">
    <source>
        <dbReference type="Proteomes" id="UP000186074"/>
    </source>
</evidence>
<dbReference type="PANTHER" id="PTHR34227:SF1">
    <property type="entry name" value="DIMETHYL SULFOXIDE REDUCTASE CHAPERONE-RELATED"/>
    <property type="match status" value="1"/>
</dbReference>
<sequence length="257" mass="29480">MQDTQGINKARALYYNLFANFFIVSSKSENYFELVRLINILKDSPLDIESGKALQNISDELDPSSNVALVQEFDDLFHSPLNKKIRLTASYYDEGVESGKKRVEMIQFVAKTKLRRDEKSYFDYEDSIGFIFSFMAQLCDNIANGEKEYENTVHCIFSQILNDFVDEFAKEVYESENAKIFAQLMIVLHSFAEFERLYLEVSKPKPKEKIKKEVKSDGISDEELERRAKNKALKALGPKEDIVTGPVDTATAMETDI</sequence>
<dbReference type="InterPro" id="IPR036411">
    <property type="entry name" value="TorD-like_sf"/>
</dbReference>
<dbReference type="Proteomes" id="UP000186074">
    <property type="component" value="Chromosome"/>
</dbReference>
<dbReference type="Pfam" id="PF02613">
    <property type="entry name" value="Nitrate_red_del"/>
    <property type="match status" value="1"/>
</dbReference>
<dbReference type="PANTHER" id="PTHR34227">
    <property type="entry name" value="CHAPERONE PROTEIN YCDY"/>
    <property type="match status" value="1"/>
</dbReference>
<dbReference type="Gene3D" id="1.10.3480.10">
    <property type="entry name" value="TorD-like"/>
    <property type="match status" value="1"/>
</dbReference>
<accession>A0A1P8KLC6</accession>
<evidence type="ECO:0008006" key="4">
    <source>
        <dbReference type="Google" id="ProtNLM"/>
    </source>
</evidence>
<dbReference type="AlphaFoldDB" id="A0A1P8KLC6"/>
<keyword evidence="1" id="KW-0143">Chaperone</keyword>
<keyword evidence="3" id="KW-1185">Reference proteome</keyword>
<evidence type="ECO:0000313" key="2">
    <source>
        <dbReference type="EMBL" id="APW65357.1"/>
    </source>
</evidence>
<dbReference type="KEGG" id="alp:LPB137_05600"/>
<evidence type="ECO:0000256" key="1">
    <source>
        <dbReference type="ARBA" id="ARBA00023186"/>
    </source>
</evidence>
<dbReference type="STRING" id="1850254.LPB137_05600"/>
<name>A0A1P8KLC6_9BACT</name>
<proteinExistence type="predicted"/>
<dbReference type="OrthoDB" id="5321442at2"/>
<gene>
    <name evidence="2" type="ORF">LPB137_05600</name>
</gene>
<protein>
    <recommendedName>
        <fullName evidence="4">Formate dehydrogenase-specific chaperone</fullName>
    </recommendedName>
</protein>
<organism evidence="2 3">
    <name type="scientific">Poseidonibacter parvus</name>
    <dbReference type="NCBI Taxonomy" id="1850254"/>
    <lineage>
        <taxon>Bacteria</taxon>
        <taxon>Pseudomonadati</taxon>
        <taxon>Campylobacterota</taxon>
        <taxon>Epsilonproteobacteria</taxon>
        <taxon>Campylobacterales</taxon>
        <taxon>Arcobacteraceae</taxon>
        <taxon>Poseidonibacter</taxon>
    </lineage>
</organism>
<dbReference type="EMBL" id="CP019070">
    <property type="protein sequence ID" value="APW65357.1"/>
    <property type="molecule type" value="Genomic_DNA"/>
</dbReference>